<evidence type="ECO:0000259" key="3">
    <source>
        <dbReference type="PROSITE" id="PS51194"/>
    </source>
</evidence>
<comment type="caution">
    <text evidence="4">The sequence shown here is derived from an EMBL/GenBank/DDBJ whole genome shotgun (WGS) entry which is preliminary data.</text>
</comment>
<protein>
    <submittedName>
        <fullName evidence="4">DEAD/DEAH box helicase</fullName>
        <ecNumber evidence="4">3.6.4.-</ecNumber>
    </submittedName>
</protein>
<dbReference type="SUPFAM" id="SSF52540">
    <property type="entry name" value="P-loop containing nucleoside triphosphate hydrolases"/>
    <property type="match status" value="2"/>
</dbReference>
<dbReference type="EC" id="3.6.4.-" evidence="4"/>
<proteinExistence type="predicted"/>
<dbReference type="PROSITE" id="PS51192">
    <property type="entry name" value="HELICASE_ATP_BIND_1"/>
    <property type="match status" value="1"/>
</dbReference>
<dbReference type="InterPro" id="IPR000330">
    <property type="entry name" value="SNF2_N"/>
</dbReference>
<dbReference type="RefSeq" id="WP_377601460.1">
    <property type="nucleotide sequence ID" value="NZ_JBHUME010000005.1"/>
</dbReference>
<dbReference type="Gene3D" id="3.40.50.300">
    <property type="entry name" value="P-loop containing nucleotide triphosphate hydrolases"/>
    <property type="match status" value="1"/>
</dbReference>
<keyword evidence="4" id="KW-0347">Helicase</keyword>
<evidence type="ECO:0000259" key="2">
    <source>
        <dbReference type="PROSITE" id="PS51192"/>
    </source>
</evidence>
<dbReference type="GO" id="GO:0004386">
    <property type="term" value="F:helicase activity"/>
    <property type="evidence" value="ECO:0007669"/>
    <property type="project" value="UniProtKB-KW"/>
</dbReference>
<dbReference type="InterPro" id="IPR027417">
    <property type="entry name" value="P-loop_NTPase"/>
</dbReference>
<dbReference type="InterPro" id="IPR049730">
    <property type="entry name" value="SNF2/RAD54-like_C"/>
</dbReference>
<dbReference type="CDD" id="cd18793">
    <property type="entry name" value="SF2_C_SNF"/>
    <property type="match status" value="1"/>
</dbReference>
<dbReference type="Pfam" id="PF12419">
    <property type="entry name" value="DUF3670"/>
    <property type="match status" value="1"/>
</dbReference>
<feature type="domain" description="Helicase ATP-binding" evidence="2">
    <location>
        <begin position="572"/>
        <end position="735"/>
    </location>
</feature>
<dbReference type="SMART" id="SM00487">
    <property type="entry name" value="DEXDc"/>
    <property type="match status" value="1"/>
</dbReference>
<dbReference type="Pfam" id="PF00176">
    <property type="entry name" value="SNF2-rel_dom"/>
    <property type="match status" value="1"/>
</dbReference>
<sequence>MTVLDGGWLLPSVPDAVPCFQLHIKDVPDDSDEILQTVQTQLEAPWKWPERDESMKVTFVPSTADVEVFLRFLLDLPLIAETQAEIEVSENLLFWSRCADWVSRLLASGEFLPGMRKGTSPGGYESVWIVPFDSPKVEHELALLYESMPGAASGGVKEENAEDYAGGVSGETQAGNRIADEMAARVRSFGSVCVDLLIRAQADPDTARGLLRAMNPRFAVPLTPAEHWLHSLLTDPKPQEKDALEWIAGEVMEWTQAAVLEQEPHAYTACYRLEEPAATGGEADGPAETGQWRLSFHLRVKDDPRLLVPAAAVWRETADTLVWRGFRFKQPQERLLEALGAAARVFPPLSRCFAEHAPTACMLTLEEAYRFLQEAAPQLQRLGQAVLVPAWWRRRPRVGLQLRLAPGEAHARPTGDGSAADRAAARSAAPGLLGFASLVDYRYELAVGDTPLSLEQLTRLAESQLPLARIGDSWVPFRPELARQFLDRYVDGGRDTGRMRLSEAVQLALDDDLEHDDRRKDPLGVRSVAAEGEVGRLLDRLRGKEPLPVRNQPNGLRGMLRPYQLQGFRWLSAMRSYGMGACLADDMGLGKTIQWIAHLLGLAENDELTGPCLLICPTSVMDNWRRELERFAPGLGIWIHYGPGRLDGDALRQQVHTTPVVLTSYATALRDEKALSGITWDTVTLDEAQNIKNTASKQTQAVRRLQASHRIALTGTPVENRLSELWSIMDFLNPGYLGSQEDFRIKFAVPIERDQEAEISGALQRIIQPFILRRVKSDESIIQDLPEKMERKEYCPLTREQADLYEAAVQKVLRQASESEGMERKGAILAALTHLKQICNHPAHYLRQGEPLPSRSGKSIRLLEMLEEVGEAGERALIFSQYAQMAKLLHVMLEEQFGTEVLLMTGDTPKKQRDEMIRRFQEDPDAPRLFVLSLKTGGFGINLTRANHVFHYDRWWNPAVENQATDRAYRIGQQRNVQVHKLISSGTMEEKIDQLMESKQSLADHVVGKGEQWITEMTTEQLSDMFALRKEMLVEEDDR</sequence>
<dbReference type="Gene3D" id="3.40.50.10810">
    <property type="entry name" value="Tandem AAA-ATPase domain"/>
    <property type="match status" value="1"/>
</dbReference>
<dbReference type="InterPro" id="IPR014001">
    <property type="entry name" value="Helicase_ATP-bd"/>
</dbReference>
<dbReference type="PANTHER" id="PTHR10799">
    <property type="entry name" value="SNF2/RAD54 HELICASE FAMILY"/>
    <property type="match status" value="1"/>
</dbReference>
<feature type="domain" description="Helicase C-terminal" evidence="3">
    <location>
        <begin position="861"/>
        <end position="1018"/>
    </location>
</feature>
<keyword evidence="4" id="KW-0067">ATP-binding</keyword>
<evidence type="ECO:0000256" key="1">
    <source>
        <dbReference type="ARBA" id="ARBA00022801"/>
    </source>
</evidence>
<dbReference type="InterPro" id="IPR038718">
    <property type="entry name" value="SNF2-like_sf"/>
</dbReference>
<dbReference type="InterPro" id="IPR022138">
    <property type="entry name" value="DUF3670"/>
</dbReference>
<reference evidence="5" key="1">
    <citation type="journal article" date="2019" name="Int. J. Syst. Evol. Microbiol.">
        <title>The Global Catalogue of Microorganisms (GCM) 10K type strain sequencing project: providing services to taxonomists for standard genome sequencing and annotation.</title>
        <authorList>
            <consortium name="The Broad Institute Genomics Platform"/>
            <consortium name="The Broad Institute Genome Sequencing Center for Infectious Disease"/>
            <person name="Wu L."/>
            <person name="Ma J."/>
        </authorList>
    </citation>
    <scope>NUCLEOTIDE SEQUENCE [LARGE SCALE GENOMIC DNA]</scope>
    <source>
        <strain evidence="5">KCTC 3950</strain>
    </source>
</reference>
<evidence type="ECO:0000313" key="5">
    <source>
        <dbReference type="Proteomes" id="UP001597541"/>
    </source>
</evidence>
<dbReference type="Proteomes" id="UP001597541">
    <property type="component" value="Unassembled WGS sequence"/>
</dbReference>
<dbReference type="PROSITE" id="PS51194">
    <property type="entry name" value="HELICASE_CTER"/>
    <property type="match status" value="1"/>
</dbReference>
<accession>A0ABW5PA46</accession>
<gene>
    <name evidence="4" type="ORF">ACFSUF_07000</name>
</gene>
<dbReference type="SMART" id="SM00490">
    <property type="entry name" value="HELICc"/>
    <property type="match status" value="1"/>
</dbReference>
<dbReference type="GO" id="GO:0016787">
    <property type="term" value="F:hydrolase activity"/>
    <property type="evidence" value="ECO:0007669"/>
    <property type="project" value="UniProtKB-KW"/>
</dbReference>
<keyword evidence="1 4" id="KW-0378">Hydrolase</keyword>
<keyword evidence="4" id="KW-0547">Nucleotide-binding</keyword>
<organism evidence="4 5">
    <name type="scientific">Paenibacillus gansuensis</name>
    <dbReference type="NCBI Taxonomy" id="306542"/>
    <lineage>
        <taxon>Bacteria</taxon>
        <taxon>Bacillati</taxon>
        <taxon>Bacillota</taxon>
        <taxon>Bacilli</taxon>
        <taxon>Bacillales</taxon>
        <taxon>Paenibacillaceae</taxon>
        <taxon>Paenibacillus</taxon>
    </lineage>
</organism>
<keyword evidence="5" id="KW-1185">Reference proteome</keyword>
<dbReference type="CDD" id="cd18012">
    <property type="entry name" value="DEXQc_arch_SWI2_SNF2"/>
    <property type="match status" value="1"/>
</dbReference>
<evidence type="ECO:0000313" key="4">
    <source>
        <dbReference type="EMBL" id="MFD2612176.1"/>
    </source>
</evidence>
<dbReference type="InterPro" id="IPR001650">
    <property type="entry name" value="Helicase_C-like"/>
</dbReference>
<dbReference type="Pfam" id="PF00271">
    <property type="entry name" value="Helicase_C"/>
    <property type="match status" value="1"/>
</dbReference>
<name>A0ABW5PA46_9BACL</name>
<dbReference type="EMBL" id="JBHUME010000005">
    <property type="protein sequence ID" value="MFD2612176.1"/>
    <property type="molecule type" value="Genomic_DNA"/>
</dbReference>